<evidence type="ECO:0000256" key="3">
    <source>
        <dbReference type="ARBA" id="ARBA00023163"/>
    </source>
</evidence>
<protein>
    <recommendedName>
        <fullName evidence="9">DNA-binding response regulator</fullName>
    </recommendedName>
</protein>
<dbReference type="EMBL" id="MBTG01000052">
    <property type="protein sequence ID" value="OPH47891.1"/>
    <property type="molecule type" value="Genomic_DNA"/>
</dbReference>
<proteinExistence type="predicted"/>
<dbReference type="PANTHER" id="PTHR43280:SF2">
    <property type="entry name" value="HTH-TYPE TRANSCRIPTIONAL REGULATOR EXSA"/>
    <property type="match status" value="1"/>
</dbReference>
<feature type="domain" description="HTH araC/xylS-type" evidence="5">
    <location>
        <begin position="432"/>
        <end position="530"/>
    </location>
</feature>
<dbReference type="PANTHER" id="PTHR43280">
    <property type="entry name" value="ARAC-FAMILY TRANSCRIPTIONAL REGULATOR"/>
    <property type="match status" value="1"/>
</dbReference>
<gene>
    <name evidence="7" type="ORF">BC351_39370</name>
</gene>
<evidence type="ECO:0000256" key="4">
    <source>
        <dbReference type="PROSITE-ProRule" id="PRU00169"/>
    </source>
</evidence>
<organism evidence="7 8">
    <name type="scientific">Paenibacillus ferrarius</name>
    <dbReference type="NCBI Taxonomy" id="1469647"/>
    <lineage>
        <taxon>Bacteria</taxon>
        <taxon>Bacillati</taxon>
        <taxon>Bacillota</taxon>
        <taxon>Bacilli</taxon>
        <taxon>Bacillales</taxon>
        <taxon>Paenibacillaceae</taxon>
        <taxon>Paenibacillus</taxon>
    </lineage>
</organism>
<dbReference type="InterPro" id="IPR009057">
    <property type="entry name" value="Homeodomain-like_sf"/>
</dbReference>
<dbReference type="CDD" id="cd17536">
    <property type="entry name" value="REC_YesN-like"/>
    <property type="match status" value="1"/>
</dbReference>
<dbReference type="Gene3D" id="3.40.50.2300">
    <property type="match status" value="1"/>
</dbReference>
<dbReference type="InterPro" id="IPR018060">
    <property type="entry name" value="HTH_AraC"/>
</dbReference>
<evidence type="ECO:0000256" key="1">
    <source>
        <dbReference type="ARBA" id="ARBA00023015"/>
    </source>
</evidence>
<keyword evidence="3" id="KW-0804">Transcription</keyword>
<evidence type="ECO:0000256" key="2">
    <source>
        <dbReference type="ARBA" id="ARBA00023125"/>
    </source>
</evidence>
<dbReference type="Gene3D" id="1.10.10.60">
    <property type="entry name" value="Homeodomain-like"/>
    <property type="match status" value="2"/>
</dbReference>
<dbReference type="STRING" id="1469647.BC351_39370"/>
<evidence type="ECO:0000313" key="8">
    <source>
        <dbReference type="Proteomes" id="UP000190626"/>
    </source>
</evidence>
<dbReference type="Pfam" id="PF00072">
    <property type="entry name" value="Response_reg"/>
    <property type="match status" value="1"/>
</dbReference>
<accession>A0A1V4H9S1</accession>
<dbReference type="AlphaFoldDB" id="A0A1V4H9S1"/>
<dbReference type="InterPro" id="IPR011006">
    <property type="entry name" value="CheY-like_superfamily"/>
</dbReference>
<dbReference type="SMART" id="SM00342">
    <property type="entry name" value="HTH_ARAC"/>
    <property type="match status" value="1"/>
</dbReference>
<evidence type="ECO:0000313" key="7">
    <source>
        <dbReference type="EMBL" id="OPH47891.1"/>
    </source>
</evidence>
<dbReference type="GO" id="GO:0043565">
    <property type="term" value="F:sequence-specific DNA binding"/>
    <property type="evidence" value="ECO:0007669"/>
    <property type="project" value="InterPro"/>
</dbReference>
<keyword evidence="2" id="KW-0238">DNA-binding</keyword>
<dbReference type="InterPro" id="IPR001789">
    <property type="entry name" value="Sig_transdc_resp-reg_receiver"/>
</dbReference>
<dbReference type="Proteomes" id="UP000190626">
    <property type="component" value="Unassembled WGS sequence"/>
</dbReference>
<feature type="domain" description="Response regulatory" evidence="6">
    <location>
        <begin position="4"/>
        <end position="121"/>
    </location>
</feature>
<dbReference type="InterPro" id="IPR020449">
    <property type="entry name" value="Tscrpt_reg_AraC-type_HTH"/>
</dbReference>
<evidence type="ECO:0000259" key="5">
    <source>
        <dbReference type="PROSITE" id="PS01124"/>
    </source>
</evidence>
<dbReference type="PROSITE" id="PS50110">
    <property type="entry name" value="RESPONSE_REGULATORY"/>
    <property type="match status" value="1"/>
</dbReference>
<dbReference type="PRINTS" id="PR00032">
    <property type="entry name" value="HTHARAC"/>
</dbReference>
<name>A0A1V4H9S1_9BACL</name>
<evidence type="ECO:0008006" key="9">
    <source>
        <dbReference type="Google" id="ProtNLM"/>
    </source>
</evidence>
<dbReference type="SMART" id="SM00448">
    <property type="entry name" value="REC"/>
    <property type="match status" value="1"/>
</dbReference>
<feature type="modified residue" description="4-aspartylphosphate" evidence="4">
    <location>
        <position position="56"/>
    </location>
</feature>
<dbReference type="SUPFAM" id="SSF46689">
    <property type="entry name" value="Homeodomain-like"/>
    <property type="match status" value="2"/>
</dbReference>
<comment type="caution">
    <text evidence="7">The sequence shown here is derived from an EMBL/GenBank/DDBJ whole genome shotgun (WGS) entry which is preliminary data.</text>
</comment>
<keyword evidence="4" id="KW-0597">Phosphoprotein</keyword>
<keyword evidence="1" id="KW-0805">Transcription regulation</keyword>
<dbReference type="SUPFAM" id="SSF52172">
    <property type="entry name" value="CheY-like"/>
    <property type="match status" value="1"/>
</dbReference>
<sequence>MMLKALLVDDEINILRNLQSVIPWENIGIEIVGTAENGAKALELVDHIRPDLVVSDISMPIMDGITFVQKMRERGITCECVMLTGYQSFEYARSLMRYGVKEYMMKPVDYDELERVIRRTAASIQERALKVKQEQRVRNSAVNLVYEKNLHDLLLDCSSVDTHLVLDEEGKKLDLNRAKYLLLLVDLEHYAQLSLGWDEKERKLWNFAIYNVLSEVLCSEKRNYTVLQMREGEWCLLIEQAGDKLAAEDLNRAGSWAELIRESVRSSIKLDVHVSIYVEWIPISGLRNAYKRVHWESSLSPASVTYVAAAQGQGAAQIQLDMLWKLTEDMVTGLKQCNRMKTEEAMQALNAHLKIIPDSSLLRVRQIIHYFVLNLIREMREVNMLTQSEEDAIWVKLNQCIRVKDVLLVMNEMVSQCLVVFVSKKTSVVLMESAQAYIHEHMSKDIGIDELASTLGISNSYFSLLFKQHFGVTFVEYLTKLRMETAKAMLETKERRVAQVSKSVGYLDGRYFMKLFHRYTGMTPTEYRISRRN</sequence>
<reference evidence="8" key="1">
    <citation type="submission" date="2016-07" db="EMBL/GenBank/DDBJ databases">
        <authorList>
            <person name="Florea S."/>
            <person name="Webb J.S."/>
            <person name="Jaromczyk J."/>
            <person name="Schardl C.L."/>
        </authorList>
    </citation>
    <scope>NUCLEOTIDE SEQUENCE [LARGE SCALE GENOMIC DNA]</scope>
    <source>
        <strain evidence="8">CY1</strain>
    </source>
</reference>
<dbReference type="GO" id="GO:0003700">
    <property type="term" value="F:DNA-binding transcription factor activity"/>
    <property type="evidence" value="ECO:0007669"/>
    <property type="project" value="InterPro"/>
</dbReference>
<keyword evidence="8" id="KW-1185">Reference proteome</keyword>
<evidence type="ECO:0000259" key="6">
    <source>
        <dbReference type="PROSITE" id="PS50110"/>
    </source>
</evidence>
<dbReference type="GO" id="GO:0000160">
    <property type="term" value="P:phosphorelay signal transduction system"/>
    <property type="evidence" value="ECO:0007669"/>
    <property type="project" value="InterPro"/>
</dbReference>
<dbReference type="PROSITE" id="PS01124">
    <property type="entry name" value="HTH_ARAC_FAMILY_2"/>
    <property type="match status" value="1"/>
</dbReference>
<dbReference type="Pfam" id="PF12833">
    <property type="entry name" value="HTH_18"/>
    <property type="match status" value="1"/>
</dbReference>